<feature type="compositionally biased region" description="Low complexity" evidence="2">
    <location>
        <begin position="312"/>
        <end position="328"/>
    </location>
</feature>
<feature type="region of interest" description="Disordered" evidence="2">
    <location>
        <begin position="125"/>
        <end position="159"/>
    </location>
</feature>
<protein>
    <submittedName>
        <fullName evidence="4">OLC1v1037872C1</fullName>
    </submittedName>
</protein>
<feature type="compositionally biased region" description="Polar residues" evidence="2">
    <location>
        <begin position="245"/>
        <end position="254"/>
    </location>
</feature>
<dbReference type="InterPro" id="IPR050648">
    <property type="entry name" value="F-box_LRR-repeat"/>
</dbReference>
<dbReference type="InterPro" id="IPR057207">
    <property type="entry name" value="FBXL15_LRR"/>
</dbReference>
<evidence type="ECO:0000313" key="4">
    <source>
        <dbReference type="EMBL" id="CAI9100713.1"/>
    </source>
</evidence>
<reference evidence="4" key="1">
    <citation type="submission" date="2023-03" db="EMBL/GenBank/DDBJ databases">
        <authorList>
            <person name="Julca I."/>
        </authorList>
    </citation>
    <scope>NUCLEOTIDE SEQUENCE</scope>
</reference>
<evidence type="ECO:0000313" key="5">
    <source>
        <dbReference type="Proteomes" id="UP001161247"/>
    </source>
</evidence>
<dbReference type="GO" id="GO:0005737">
    <property type="term" value="C:cytoplasm"/>
    <property type="evidence" value="ECO:0007669"/>
    <property type="project" value="TreeGrafter"/>
</dbReference>
<dbReference type="AlphaFoldDB" id="A0AAV1CZQ0"/>
<feature type="region of interest" description="Disordered" evidence="2">
    <location>
        <begin position="242"/>
        <end position="331"/>
    </location>
</feature>
<dbReference type="InterPro" id="IPR001611">
    <property type="entry name" value="Leu-rich_rpt"/>
</dbReference>
<dbReference type="SUPFAM" id="SSF52047">
    <property type="entry name" value="RNI-like"/>
    <property type="match status" value="1"/>
</dbReference>
<feature type="compositionally biased region" description="Basic and acidic residues" evidence="2">
    <location>
        <begin position="141"/>
        <end position="159"/>
    </location>
</feature>
<dbReference type="Pfam" id="PF25372">
    <property type="entry name" value="DUF7885"/>
    <property type="match status" value="1"/>
</dbReference>
<dbReference type="Proteomes" id="UP001161247">
    <property type="component" value="Chromosome 3"/>
</dbReference>
<evidence type="ECO:0000256" key="2">
    <source>
        <dbReference type="SAM" id="MobiDB-lite"/>
    </source>
</evidence>
<accession>A0AAV1CZQ0</accession>
<dbReference type="PANTHER" id="PTHR13382:SF76">
    <property type="entry name" value="F-BOX AND LEUCINE-RICH REPEAT PROTEIN 14-RELATED"/>
    <property type="match status" value="1"/>
</dbReference>
<proteinExistence type="predicted"/>
<dbReference type="PANTHER" id="PTHR13382">
    <property type="entry name" value="MITOCHONDRIAL ATP SYNTHASE COUPLING FACTOR B"/>
    <property type="match status" value="1"/>
</dbReference>
<dbReference type="InterPro" id="IPR006553">
    <property type="entry name" value="Leu-rich_rpt_Cys-con_subtyp"/>
</dbReference>
<dbReference type="EMBL" id="OX459120">
    <property type="protein sequence ID" value="CAI9100713.1"/>
    <property type="molecule type" value="Genomic_DNA"/>
</dbReference>
<dbReference type="InterPro" id="IPR032675">
    <property type="entry name" value="LRR_dom_sf"/>
</dbReference>
<feature type="domain" description="F-box/LRR-repeat protein 15-like leucin rich repeat" evidence="3">
    <location>
        <begin position="543"/>
        <end position="714"/>
    </location>
</feature>
<dbReference type="SMART" id="SM00367">
    <property type="entry name" value="LRR_CC"/>
    <property type="match status" value="6"/>
</dbReference>
<gene>
    <name evidence="4" type="ORF">OLC1_LOCUS10472</name>
</gene>
<organism evidence="4 5">
    <name type="scientific">Oldenlandia corymbosa var. corymbosa</name>
    <dbReference type="NCBI Taxonomy" id="529605"/>
    <lineage>
        <taxon>Eukaryota</taxon>
        <taxon>Viridiplantae</taxon>
        <taxon>Streptophyta</taxon>
        <taxon>Embryophyta</taxon>
        <taxon>Tracheophyta</taxon>
        <taxon>Spermatophyta</taxon>
        <taxon>Magnoliopsida</taxon>
        <taxon>eudicotyledons</taxon>
        <taxon>Gunneridae</taxon>
        <taxon>Pentapetalae</taxon>
        <taxon>asterids</taxon>
        <taxon>lamiids</taxon>
        <taxon>Gentianales</taxon>
        <taxon>Rubiaceae</taxon>
        <taxon>Rubioideae</taxon>
        <taxon>Spermacoceae</taxon>
        <taxon>Hedyotis-Oldenlandia complex</taxon>
        <taxon>Oldenlandia</taxon>
    </lineage>
</organism>
<sequence length="829" mass="89701">MTVLRSREIVPKVELQAQANNKDAVMLMEPQTPAKSLDGLNHLSTARTLTVSPESAAPEAVGSRSGSGSGSGNLLRRCSLRLASKMDSGLTGGVENVEESVRSSYRKRKISIAETNLGDRLNLGSSATLESRMNRNRKRKNGVETELSRSARKDQDHKENKILYLRSGKKVIKSEVNSSNVDASLGGDGIFDDKSVSGNESRIIADGSGENAVLMNDFKANAGAAENVCSSRGNDKVKVVEKDSLSSSIGNGKLNSAAREADRNTTVRVSGLDARNSKRKDKGEEKVVENGSQSSSRNAVDFKHLNDAENESSASGDLSPSAAAPSLSTEQMNVRERFRNIARKNASRFAHFSSENDVDNHGNDAPRRDILSSATSGEAEDWPGPFSTAMKISKDQRSISRGKKSVAPVTWVPKKATKGNFPKQSVPLLQDLCVAILVKHADAITSLNCVPDVMRHKLSHLLSDSRRMDSHFLRLLVDGSPTEIRVRDCSWLSEEIFKNAFEGCDLSNLTVLQLDLCGRCLADYVISESLACSANSLPALTTISFKAAYRLSDIGLSALVSSAPSLRSVDLSQCSLITSDGVCCMAASLGSALRELHLDECQGIDAMHILPALQNLQNLEVLSLSGLETVSDDFVLEFLRARGPSIKELVLSDCTRLTDSSVRAIAESCPELCAVDLSNLCKLTDAAIGYLANGCRAIQYLKLRRNYFSDEAVAAYLETCGNSLRELSLSNVEQVAECTATSLSRHSANLNYLDLSWCRNLTDEALGLIVDNCSSLKVLKVFGCSQITNVFLSGHSNEEVQIIGLKMEPILKHFQDPVISHGALRYSSV</sequence>
<evidence type="ECO:0000256" key="1">
    <source>
        <dbReference type="ARBA" id="ARBA00022786"/>
    </source>
</evidence>
<keyword evidence="5" id="KW-1185">Reference proteome</keyword>
<evidence type="ECO:0000259" key="3">
    <source>
        <dbReference type="Pfam" id="PF25372"/>
    </source>
</evidence>
<feature type="region of interest" description="Disordered" evidence="2">
    <location>
        <begin position="50"/>
        <end position="73"/>
    </location>
</feature>
<name>A0AAV1CZQ0_OLDCO</name>
<dbReference type="Pfam" id="PF13516">
    <property type="entry name" value="LRR_6"/>
    <property type="match status" value="1"/>
</dbReference>
<keyword evidence="1" id="KW-0833">Ubl conjugation pathway</keyword>
<dbReference type="Gene3D" id="3.80.10.10">
    <property type="entry name" value="Ribonuclease Inhibitor"/>
    <property type="match status" value="2"/>
</dbReference>